<feature type="compositionally biased region" description="Acidic residues" evidence="1">
    <location>
        <begin position="907"/>
        <end position="922"/>
    </location>
</feature>
<comment type="caution">
    <text evidence="3">The sequence shown here is derived from an EMBL/GenBank/DDBJ whole genome shotgun (WGS) entry which is preliminary data.</text>
</comment>
<evidence type="ECO:0000313" key="4">
    <source>
        <dbReference type="Proteomes" id="UP000807469"/>
    </source>
</evidence>
<dbReference type="Pfam" id="PF18758">
    <property type="entry name" value="KDZ"/>
    <property type="match status" value="2"/>
</dbReference>
<feature type="region of interest" description="Disordered" evidence="1">
    <location>
        <begin position="891"/>
        <end position="933"/>
    </location>
</feature>
<reference evidence="3" key="1">
    <citation type="submission" date="2020-11" db="EMBL/GenBank/DDBJ databases">
        <authorList>
            <consortium name="DOE Joint Genome Institute"/>
            <person name="Ahrendt S."/>
            <person name="Riley R."/>
            <person name="Andreopoulos W."/>
            <person name="Labutti K."/>
            <person name="Pangilinan J."/>
            <person name="Ruiz-Duenas F.J."/>
            <person name="Barrasa J.M."/>
            <person name="Sanchez-Garcia M."/>
            <person name="Camarero S."/>
            <person name="Miyauchi S."/>
            <person name="Serrano A."/>
            <person name="Linde D."/>
            <person name="Babiker R."/>
            <person name="Drula E."/>
            <person name="Ayuso-Fernandez I."/>
            <person name="Pacheco R."/>
            <person name="Padilla G."/>
            <person name="Ferreira P."/>
            <person name="Barriuso J."/>
            <person name="Kellner H."/>
            <person name="Castanera R."/>
            <person name="Alfaro M."/>
            <person name="Ramirez L."/>
            <person name="Pisabarro A.G."/>
            <person name="Kuo A."/>
            <person name="Tritt A."/>
            <person name="Lipzen A."/>
            <person name="He G."/>
            <person name="Yan M."/>
            <person name="Ng V."/>
            <person name="Cullen D."/>
            <person name="Martin F."/>
            <person name="Rosso M.-N."/>
            <person name="Henrissat B."/>
            <person name="Hibbett D."/>
            <person name="Martinez A.T."/>
            <person name="Grigoriev I.V."/>
        </authorList>
    </citation>
    <scope>NUCLEOTIDE SEQUENCE</scope>
    <source>
        <strain evidence="3">CIRM-BRFM 674</strain>
    </source>
</reference>
<dbReference type="Proteomes" id="UP000807469">
    <property type="component" value="Unassembled WGS sequence"/>
</dbReference>
<gene>
    <name evidence="3" type="ORF">BDN70DRAFT_820021</name>
</gene>
<dbReference type="AlphaFoldDB" id="A0A9P5YKC1"/>
<keyword evidence="4" id="KW-1185">Reference proteome</keyword>
<accession>A0A9P5YKC1</accession>
<evidence type="ECO:0000313" key="3">
    <source>
        <dbReference type="EMBL" id="KAF9471422.1"/>
    </source>
</evidence>
<dbReference type="EMBL" id="MU155689">
    <property type="protein sequence ID" value="KAF9471422.1"/>
    <property type="molecule type" value="Genomic_DNA"/>
</dbReference>
<dbReference type="InterPro" id="IPR040521">
    <property type="entry name" value="KDZ"/>
</dbReference>
<dbReference type="Pfam" id="PF18803">
    <property type="entry name" value="CxC2"/>
    <property type="match status" value="1"/>
</dbReference>
<sequence>MDAFRPSKRPRTSTGGAFHDAVPFLHPTDFSVVHATEGALRRIGNRVCGARIDGSTHLAAGVWENTTSWSPPDDPQFALDPSSDMYDTVVEGDIMEDFPEVVQQKKRSTVSIVRWAGRGDFRSIKECPDCVARSFEVPGNPAYRCDECFQPDLVCASCCIKRHRFHPFHRIQVFSITQACSAKIQSRRTQACLFSTQTESTLSLFAIVTCATFDLLRLLHKMAHTTKASTYDFYRCLENSTDGTGINAPKFRYRALSRMIMQWRHLQMLKWAGVQHEVAGIAGIKPGQLAIRCPSCPHPGINLLDGWDRVSDELKFLYTVIMCMDANFRLKNQMVSNYSQDPGLGIGWAYMVPRKPYEDYVLSRASDADISTCVGFQALAKADTKFSEGLRYTGVGLTLHEPMHHTVGHEVFSLNFIKGCGYTDCECVERVWAPHNALGNSTKTQGPGSRQDVLDDHFNFWNWQKYKSMGRNLLRRYKAAVKERNLQVEETSQAQVKKELADEEAKYLSSGGTFPHATTASMFVYMGLDLEETQRRIRRLAKSTAVNPTLRKNGDLTEQRNALTSRIRVWEKLLPIYVPGLLQYHTDYPPPDRKSNNAEDIHLWLPSRIPASHRSKICVPGLSSIEERIRDAQLPDSLENVKKILKIKSRLIQFKNKNIRGQRDGTRSRAVIDRVHDRARYSAEKYREARTAKYALCGSGEWEKTFQVLEDADVRAFQDPNRLRQRVGRRGLLEDDQVVTEDIEAHAEDEEEFTLFNEIRKKRHGTGETRRTLSWIWLTTPSSSCGSEDEKDDILRSEWARSRARASRGREEVLLLKEEMRRVLAFLEWKAKWWRSQGLGKDGVTQDLAEGILAYASGQATHQDGLAAHFRELWKSPLQESILPQTENDIVGQSANFDSGGLAGIGDSDDDDDDEDGDEDARDDATGYVLDDN</sequence>
<evidence type="ECO:0000259" key="2">
    <source>
        <dbReference type="Pfam" id="PF18803"/>
    </source>
</evidence>
<organism evidence="3 4">
    <name type="scientific">Pholiota conissans</name>
    <dbReference type="NCBI Taxonomy" id="109636"/>
    <lineage>
        <taxon>Eukaryota</taxon>
        <taxon>Fungi</taxon>
        <taxon>Dikarya</taxon>
        <taxon>Basidiomycota</taxon>
        <taxon>Agaricomycotina</taxon>
        <taxon>Agaricomycetes</taxon>
        <taxon>Agaricomycetidae</taxon>
        <taxon>Agaricales</taxon>
        <taxon>Agaricineae</taxon>
        <taxon>Strophariaceae</taxon>
        <taxon>Pholiota</taxon>
    </lineage>
</organism>
<evidence type="ECO:0000256" key="1">
    <source>
        <dbReference type="SAM" id="MobiDB-lite"/>
    </source>
</evidence>
<protein>
    <recommendedName>
        <fullName evidence="2">CxC2-like cysteine cluster KDZ transposase-associated domain-containing protein</fullName>
    </recommendedName>
</protein>
<dbReference type="InterPro" id="IPR041457">
    <property type="entry name" value="CxC2_KDZ-assoc"/>
</dbReference>
<feature type="domain" description="CxC2-like cysteine cluster KDZ transposase-associated" evidence="2">
    <location>
        <begin position="205"/>
        <end position="245"/>
    </location>
</feature>
<name>A0A9P5YKC1_9AGAR</name>
<dbReference type="OrthoDB" id="2682806at2759"/>
<proteinExistence type="predicted"/>